<dbReference type="CDD" id="cd13602">
    <property type="entry name" value="PBP2_TRAP_BpDctp6_7"/>
    <property type="match status" value="1"/>
</dbReference>
<reference evidence="3 4" key="1">
    <citation type="submission" date="2014-07" db="EMBL/GenBank/DDBJ databases">
        <title>Draft Genome Sequences of Environmental Pseudomonas syringae strains.</title>
        <authorList>
            <person name="Baltrus D.A."/>
            <person name="Berge O."/>
            <person name="Morris C."/>
        </authorList>
    </citation>
    <scope>NUCLEOTIDE SEQUENCE [LARGE SCALE GENOMIC DNA]</scope>
    <source>
        <strain evidence="3 4">CEB003</strain>
    </source>
</reference>
<proteinExistence type="predicted"/>
<dbReference type="PATRIC" id="fig|317.174.peg.4147"/>
<dbReference type="Pfam" id="PF03480">
    <property type="entry name" value="DctP"/>
    <property type="match status" value="1"/>
</dbReference>
<dbReference type="RefSeq" id="WP_047577238.1">
    <property type="nucleotide sequence ID" value="NZ_JPQT01000119.1"/>
</dbReference>
<gene>
    <name evidence="3" type="ORF">IV02_20280</name>
</gene>
<protein>
    <submittedName>
        <fullName evidence="3">C4-dicarboxylate ABC transporter</fullName>
    </submittedName>
</protein>
<dbReference type="SUPFAM" id="SSF53850">
    <property type="entry name" value="Periplasmic binding protein-like II"/>
    <property type="match status" value="1"/>
</dbReference>
<dbReference type="InterPro" id="IPR038404">
    <property type="entry name" value="TRAP_DctP_sf"/>
</dbReference>
<evidence type="ECO:0000313" key="4">
    <source>
        <dbReference type="Proteomes" id="UP000028643"/>
    </source>
</evidence>
<dbReference type="InterPro" id="IPR018389">
    <property type="entry name" value="DctP_fam"/>
</dbReference>
<name>A0A085V0M5_PSESX</name>
<dbReference type="Gene3D" id="3.40.190.170">
    <property type="entry name" value="Bacterial extracellular solute-binding protein, family 7"/>
    <property type="match status" value="1"/>
</dbReference>
<dbReference type="NCBIfam" id="NF037995">
    <property type="entry name" value="TRAP_S1"/>
    <property type="match status" value="1"/>
</dbReference>
<dbReference type="PANTHER" id="PTHR33376">
    <property type="match status" value="1"/>
</dbReference>
<sequence>MKPFKIPPLIIALLSGLIGPAAFAHPPATTHFNVIGGGSHNYTFRAVEKPFWNTILPASSGGTVTARLRGLSESGLKGPEMVRLIRLGAVDVGMGVFAFVAGDDPFFEGIDLPGMAADIETSHRVSAAFKPVLAQRMAERHGVKLLATVPYTAQVFFCRSPVTSIEDLKGRKIRVRGRNMSEMIKALGGSPMTLPFAEVVTAMQTGVIDCAVTGIGSGNAARWYDVANHIYNLPVDWSIGFYAIGLKRWQSLPEPVQRLLQEQSDVLEAKWWEETAKENHSALACNIGAPDCQIHHPAHMQVSTPTNAEKQVVRDAVLNIANNWGKRCGVQCVEQWNATAGVALGVSLQKP</sequence>
<organism evidence="3 4">
    <name type="scientific">Pseudomonas syringae</name>
    <dbReference type="NCBI Taxonomy" id="317"/>
    <lineage>
        <taxon>Bacteria</taxon>
        <taxon>Pseudomonadati</taxon>
        <taxon>Pseudomonadota</taxon>
        <taxon>Gammaproteobacteria</taxon>
        <taxon>Pseudomonadales</taxon>
        <taxon>Pseudomonadaceae</taxon>
        <taxon>Pseudomonas</taxon>
    </lineage>
</organism>
<feature type="chain" id="PRO_5001798390" evidence="2">
    <location>
        <begin position="25"/>
        <end position="351"/>
    </location>
</feature>
<keyword evidence="1 2" id="KW-0732">Signal</keyword>
<evidence type="ECO:0000256" key="1">
    <source>
        <dbReference type="ARBA" id="ARBA00022729"/>
    </source>
</evidence>
<evidence type="ECO:0000256" key="2">
    <source>
        <dbReference type="SAM" id="SignalP"/>
    </source>
</evidence>
<comment type="caution">
    <text evidence="3">The sequence shown here is derived from an EMBL/GenBank/DDBJ whole genome shotgun (WGS) entry which is preliminary data.</text>
</comment>
<accession>A0A085V0M5</accession>
<dbReference type="EMBL" id="JPQT01000119">
    <property type="protein sequence ID" value="KFE48988.1"/>
    <property type="molecule type" value="Genomic_DNA"/>
</dbReference>
<evidence type="ECO:0000313" key="3">
    <source>
        <dbReference type="EMBL" id="KFE48988.1"/>
    </source>
</evidence>
<dbReference type="Proteomes" id="UP000028643">
    <property type="component" value="Unassembled WGS sequence"/>
</dbReference>
<dbReference type="GO" id="GO:0055085">
    <property type="term" value="P:transmembrane transport"/>
    <property type="evidence" value="ECO:0007669"/>
    <property type="project" value="InterPro"/>
</dbReference>
<dbReference type="PANTHER" id="PTHR33376:SF4">
    <property type="entry name" value="SIALIC ACID-BINDING PERIPLASMIC PROTEIN SIAP"/>
    <property type="match status" value="1"/>
</dbReference>
<feature type="signal peptide" evidence="2">
    <location>
        <begin position="1"/>
        <end position="24"/>
    </location>
</feature>
<dbReference type="AlphaFoldDB" id="A0A085V0M5"/>